<keyword evidence="5" id="KW-0067">ATP-binding</keyword>
<dbReference type="GO" id="GO:0004674">
    <property type="term" value="F:protein serine/threonine kinase activity"/>
    <property type="evidence" value="ECO:0007669"/>
    <property type="project" value="UniProtKB-KW"/>
</dbReference>
<evidence type="ECO:0000313" key="7">
    <source>
        <dbReference type="EMBL" id="OQR82412.1"/>
    </source>
</evidence>
<protein>
    <submittedName>
        <fullName evidence="7">Protein kinase</fullName>
    </submittedName>
</protein>
<keyword evidence="3" id="KW-0547">Nucleotide-binding</keyword>
<evidence type="ECO:0000256" key="4">
    <source>
        <dbReference type="ARBA" id="ARBA00022777"/>
    </source>
</evidence>
<evidence type="ECO:0000313" key="8">
    <source>
        <dbReference type="Proteomes" id="UP000243579"/>
    </source>
</evidence>
<sequence length="321" mass="36313">MKHYHVERELAHALYGKILLCRDDARRVVVKRVDLSAASDRRSVEDGRPLAEDAATEKRVQGLVHHAHLVALYDTFELDGFDHLVMEYCPNGELYEELQRQPQQRVHPTRAHSCFVQIASAVAYLHDRGYAHCDIALENVFLDAHFKCKLGDFGLVAPVGKTKCRPVGRRMYMAPEMHGTAGYEPSKADVWALGILLFILLTGFPLVLKADDSDSVFRFFKAKGLVGVINGWKVQELFSKDLVDLLSKMLSVDPRHRPLMKQVMKHPFVRRGLKAAGEAPEGLQLGKLFRVLWAPLAVLDVRRSECAPQRGKRRPPRSSIY</sequence>
<accession>A0A1V9Y9J5</accession>
<dbReference type="GO" id="GO:0005634">
    <property type="term" value="C:nucleus"/>
    <property type="evidence" value="ECO:0007669"/>
    <property type="project" value="TreeGrafter"/>
</dbReference>
<keyword evidence="8" id="KW-1185">Reference proteome</keyword>
<dbReference type="PROSITE" id="PS50011">
    <property type="entry name" value="PROTEIN_KINASE_DOM"/>
    <property type="match status" value="1"/>
</dbReference>
<evidence type="ECO:0000256" key="2">
    <source>
        <dbReference type="ARBA" id="ARBA00022679"/>
    </source>
</evidence>
<feature type="domain" description="Protein kinase" evidence="6">
    <location>
        <begin position="4"/>
        <end position="269"/>
    </location>
</feature>
<gene>
    <name evidence="7" type="ORF">ACHHYP_16075</name>
</gene>
<dbReference type="AlphaFoldDB" id="A0A1V9Y9J5"/>
<dbReference type="FunFam" id="1.10.510.10:FF:000571">
    <property type="entry name" value="Maternal embryonic leucine zipper kinase"/>
    <property type="match status" value="1"/>
</dbReference>
<dbReference type="Proteomes" id="UP000243579">
    <property type="component" value="Unassembled WGS sequence"/>
</dbReference>
<dbReference type="PANTHER" id="PTHR24345:SF91">
    <property type="entry name" value="SERINE_THREONINE-PROTEIN KINASE PLK4"/>
    <property type="match status" value="1"/>
</dbReference>
<evidence type="ECO:0000256" key="1">
    <source>
        <dbReference type="ARBA" id="ARBA00022527"/>
    </source>
</evidence>
<evidence type="ECO:0000256" key="3">
    <source>
        <dbReference type="ARBA" id="ARBA00022741"/>
    </source>
</evidence>
<keyword evidence="4 7" id="KW-0418">Kinase</keyword>
<comment type="caution">
    <text evidence="7">The sequence shown here is derived from an EMBL/GenBank/DDBJ whole genome shotgun (WGS) entry which is preliminary data.</text>
</comment>
<evidence type="ECO:0000256" key="5">
    <source>
        <dbReference type="ARBA" id="ARBA00022840"/>
    </source>
</evidence>
<proteinExistence type="predicted"/>
<keyword evidence="1" id="KW-0723">Serine/threonine-protein kinase</keyword>
<dbReference type="PANTHER" id="PTHR24345">
    <property type="entry name" value="SERINE/THREONINE-PROTEIN KINASE PLK"/>
    <property type="match status" value="1"/>
</dbReference>
<evidence type="ECO:0000259" key="6">
    <source>
        <dbReference type="PROSITE" id="PS50011"/>
    </source>
</evidence>
<dbReference type="GO" id="GO:0005524">
    <property type="term" value="F:ATP binding"/>
    <property type="evidence" value="ECO:0007669"/>
    <property type="project" value="UniProtKB-KW"/>
</dbReference>
<dbReference type="STRING" id="1202772.A0A1V9Y9J5"/>
<organism evidence="7 8">
    <name type="scientific">Achlya hypogyna</name>
    <name type="common">Oomycete</name>
    <name type="synonym">Protoachlya hypogyna</name>
    <dbReference type="NCBI Taxonomy" id="1202772"/>
    <lineage>
        <taxon>Eukaryota</taxon>
        <taxon>Sar</taxon>
        <taxon>Stramenopiles</taxon>
        <taxon>Oomycota</taxon>
        <taxon>Saprolegniomycetes</taxon>
        <taxon>Saprolegniales</taxon>
        <taxon>Achlyaceae</taxon>
        <taxon>Achlya</taxon>
    </lineage>
</organism>
<keyword evidence="2" id="KW-0808">Transferase</keyword>
<dbReference type="SUPFAM" id="SSF56112">
    <property type="entry name" value="Protein kinase-like (PK-like)"/>
    <property type="match status" value="1"/>
</dbReference>
<dbReference type="InterPro" id="IPR000719">
    <property type="entry name" value="Prot_kinase_dom"/>
</dbReference>
<dbReference type="InterPro" id="IPR011009">
    <property type="entry name" value="Kinase-like_dom_sf"/>
</dbReference>
<dbReference type="Pfam" id="PF00069">
    <property type="entry name" value="Pkinase"/>
    <property type="match status" value="1"/>
</dbReference>
<dbReference type="EMBL" id="JNBR01002460">
    <property type="protein sequence ID" value="OQR82412.1"/>
    <property type="molecule type" value="Genomic_DNA"/>
</dbReference>
<dbReference type="CDD" id="cd00180">
    <property type="entry name" value="PKc"/>
    <property type="match status" value="1"/>
</dbReference>
<dbReference type="OrthoDB" id="541276at2759"/>
<dbReference type="Gene3D" id="1.10.510.10">
    <property type="entry name" value="Transferase(Phosphotransferase) domain 1"/>
    <property type="match status" value="1"/>
</dbReference>
<name>A0A1V9Y9J5_ACHHY</name>
<reference evidence="7 8" key="1">
    <citation type="journal article" date="2014" name="Genome Biol. Evol.">
        <title>The secreted proteins of Achlya hypogyna and Thraustotheca clavata identify the ancestral oomycete secretome and reveal gene acquisitions by horizontal gene transfer.</title>
        <authorList>
            <person name="Misner I."/>
            <person name="Blouin N."/>
            <person name="Leonard G."/>
            <person name="Richards T.A."/>
            <person name="Lane C.E."/>
        </authorList>
    </citation>
    <scope>NUCLEOTIDE SEQUENCE [LARGE SCALE GENOMIC DNA]</scope>
    <source>
        <strain evidence="7 8">ATCC 48635</strain>
    </source>
</reference>